<dbReference type="InterPro" id="IPR036634">
    <property type="entry name" value="PRD_sf"/>
</dbReference>
<organism evidence="4 5">
    <name type="scientific">Candidatus Regiella insecticola</name>
    <dbReference type="NCBI Taxonomy" id="138073"/>
    <lineage>
        <taxon>Bacteria</taxon>
        <taxon>Pseudomonadati</taxon>
        <taxon>Pseudomonadota</taxon>
        <taxon>Gammaproteobacteria</taxon>
        <taxon>Enterobacterales</taxon>
        <taxon>Enterobacteriaceae</taxon>
        <taxon>aphid secondary symbionts</taxon>
        <taxon>Candidatus Regiella</taxon>
    </lineage>
</organism>
<dbReference type="PROSITE" id="PS51372">
    <property type="entry name" value="PRD_2"/>
    <property type="match status" value="1"/>
</dbReference>
<dbReference type="SUPFAM" id="SSF63520">
    <property type="entry name" value="PTS-regulatory domain, PRD"/>
    <property type="match status" value="1"/>
</dbReference>
<accession>A0A6L2ZRL2</accession>
<feature type="domain" description="PRD" evidence="3">
    <location>
        <begin position="244"/>
        <end position="351"/>
    </location>
</feature>
<comment type="caution">
    <text evidence="4">The sequence shown here is derived from an EMBL/GenBank/DDBJ whole genome shotgun (WGS) entry which is preliminary data.</text>
</comment>
<dbReference type="Proteomes" id="UP000504714">
    <property type="component" value="Unassembled WGS sequence"/>
</dbReference>
<dbReference type="Pfam" id="PF00874">
    <property type="entry name" value="PRD"/>
    <property type="match status" value="1"/>
</dbReference>
<dbReference type="InterPro" id="IPR050661">
    <property type="entry name" value="BglG_antiterminators"/>
</dbReference>
<sequence>MLISVKIKTVFAEGDMNLDTFPVIKLSNQQRRCRALLMLFSPMSAVQLETISRFNGVAPTVSRQDIAQISDEINQLYHLDICIQANNFCQIEGKLLDKRLCLIDCLRRGLRYCPEFIDNYFSVDLYRALALELHQVNNWLKPQLQKIMECCEKLLSQPFSERDRRFLPIYIFYCAWENQQQRSLHLKTNQRDWLNQKRERAAANILFHSINPLLPTPLATIERDMIILMLTMLKTHNYSNSNSVEDTRLMNSVHNMICRFQRFSEVSFSNKTALASQLYSHLAPAIARCYFNIGVDNLLLDRITSKYPRLLRTTQQALVDFEREYQIEFSSEEIGLIAISFGAWLMQSNALQEKQVLLLTRDNSQLEEELERQIRELTILPLHIKYYPLDKYLQCDTPPDDALVITPYFVLSPPLTSSLIQALLPLTKQQSEQIRMLLEAPQHPTSNSLGVGA</sequence>
<keyword evidence="2" id="KW-0175">Coiled coil</keyword>
<evidence type="ECO:0000256" key="1">
    <source>
        <dbReference type="ARBA" id="ARBA00022737"/>
    </source>
</evidence>
<evidence type="ECO:0000259" key="3">
    <source>
        <dbReference type="PROSITE" id="PS51372"/>
    </source>
</evidence>
<protein>
    <submittedName>
        <fullName evidence="4">Stationary phase inducible protein CsiE</fullName>
    </submittedName>
</protein>
<dbReference type="AlphaFoldDB" id="A0A6L2ZRL2"/>
<evidence type="ECO:0000313" key="5">
    <source>
        <dbReference type="Proteomes" id="UP000504714"/>
    </source>
</evidence>
<dbReference type="PANTHER" id="PTHR30185:SF14">
    <property type="entry name" value="STATIONARY PHASE-INDUCIBLE PROTEIN CSIE-RELATED"/>
    <property type="match status" value="1"/>
</dbReference>
<gene>
    <name evidence="4" type="primary">csiE</name>
    <name evidence="4" type="ORF">RINTU1_28990</name>
</gene>
<evidence type="ECO:0000313" key="4">
    <source>
        <dbReference type="EMBL" id="GFN47045.1"/>
    </source>
</evidence>
<name>A0A6L2ZRL2_9ENTR</name>
<dbReference type="PANTHER" id="PTHR30185">
    <property type="entry name" value="CRYPTIC BETA-GLUCOSIDE BGL OPERON ANTITERMINATOR"/>
    <property type="match status" value="1"/>
</dbReference>
<reference evidence="4 5" key="1">
    <citation type="submission" date="2020-06" db="EMBL/GenBank/DDBJ databases">
        <title>The genome sequence of Candidatus Regiella insecticola strain Tut.</title>
        <authorList>
            <person name="Nikoh N."/>
            <person name="Tsuchida T."/>
            <person name="Koga R."/>
            <person name="Oshima K."/>
            <person name="Hattori M."/>
            <person name="Fukatsu T."/>
        </authorList>
    </citation>
    <scope>NUCLEOTIDE SEQUENCE [LARGE SCALE GENOMIC DNA]</scope>
    <source>
        <strain evidence="4 5">Tut</strain>
    </source>
</reference>
<keyword evidence="1" id="KW-0677">Repeat</keyword>
<evidence type="ECO:0000256" key="2">
    <source>
        <dbReference type="SAM" id="Coils"/>
    </source>
</evidence>
<proteinExistence type="predicted"/>
<dbReference type="Gene3D" id="1.10.1790.10">
    <property type="entry name" value="PRD domain"/>
    <property type="match status" value="1"/>
</dbReference>
<dbReference type="InterPro" id="IPR011608">
    <property type="entry name" value="PRD"/>
</dbReference>
<feature type="coiled-coil region" evidence="2">
    <location>
        <begin position="349"/>
        <end position="376"/>
    </location>
</feature>
<dbReference type="NCBIfam" id="NF008597">
    <property type="entry name" value="PRK11564.1"/>
    <property type="match status" value="1"/>
</dbReference>
<dbReference type="EMBL" id="BLXO01000007">
    <property type="protein sequence ID" value="GFN47045.1"/>
    <property type="molecule type" value="Genomic_DNA"/>
</dbReference>
<dbReference type="GO" id="GO:0006355">
    <property type="term" value="P:regulation of DNA-templated transcription"/>
    <property type="evidence" value="ECO:0007669"/>
    <property type="project" value="InterPro"/>
</dbReference>